<evidence type="ECO:0000256" key="3">
    <source>
        <dbReference type="ARBA" id="ARBA00022679"/>
    </source>
</evidence>
<dbReference type="InterPro" id="IPR001173">
    <property type="entry name" value="Glyco_trans_2-like"/>
</dbReference>
<evidence type="ECO:0000313" key="8">
    <source>
        <dbReference type="Proteomes" id="UP000286246"/>
    </source>
</evidence>
<dbReference type="InterPro" id="IPR011330">
    <property type="entry name" value="Glyco_hydro/deAcase_b/a-brl"/>
</dbReference>
<feature type="transmembrane region" description="Helical" evidence="4">
    <location>
        <begin position="998"/>
        <end position="1020"/>
    </location>
</feature>
<feature type="transmembrane region" description="Helical" evidence="4">
    <location>
        <begin position="20"/>
        <end position="41"/>
    </location>
</feature>
<dbReference type="SUPFAM" id="SSF53448">
    <property type="entry name" value="Nucleotide-diphospho-sugar transferases"/>
    <property type="match status" value="1"/>
</dbReference>
<dbReference type="GO" id="GO:0005975">
    <property type="term" value="P:carbohydrate metabolic process"/>
    <property type="evidence" value="ECO:0007669"/>
    <property type="project" value="InterPro"/>
</dbReference>
<dbReference type="OrthoDB" id="9766299at2"/>
<dbReference type="SUPFAM" id="SSF51445">
    <property type="entry name" value="(Trans)glycosidases"/>
    <property type="match status" value="1"/>
</dbReference>
<sequence>MSEKQIFQTSSKKRWYAFSWMSRALIIGMIVAIVCVVYTLGKIQVPPFPTINTNAPLTAKSTAKLKNSKQFKEFTVVRSELEKIKRDRELKHMKHLGNKNRINMGFYVSSWSNEVRQQSLSDLRRNIGHLDMVAMESFFTVPGQDTIVDKADTAALNVIHQYKRKAIAQISNFSGNDFDGQTVRTILSDPAKQQRFIDDILIKIKRNGFSGINIDFENLQLDNRKPLNDFMARIYQVFHSEGLLVSQDISPENDDYDPISLQKYNDYIILMAYDQHSIESNAGAISHQAWVEKNLDELCSKVDADKVILALACYGYDWPVGKVGKTLTYDNAVILAHNYNANIRFDRESANLNFSYKDGTGMRHDVYFTDAATYFNLIRKADDWGLAGIALWRLGSEDARLWSFISRSLDHDHLAKEPFDFEKISKIKVGGIQYIGDGEILDLVNSPEPGLVKFAYNPANGLIEDQQYVKTPSNYVIKRFGERDNTVVLTFDDGPDPTYTPEVLDILKREHVPAAFFLVGVMAEKNMDLVRKEYQQGHELGNHTFFHPDMSTIGPNRVKFELNATRKIIECITGHSTILFRAPFNADAEPQTVAEILPVAQSRKENYINVGEYIDPNDWLPGRTADEIYNEVVKQRDNGNIILLHDAGGNREATIEALPRIIHYFKAHGYKFATIGDLMGKKRDELMPPVQNASDSGFSGSSNRLFLGTLFYGNIFLNLIFSLAIVLAIFRTVMIAYLAIRQKRKNRKEQLELISDPQEKVSIIIPAYNEEVTVLATIKSLLHLDYPAYELIFVDDGSKDKTFEIVSKVYGDHPKVRLFTKPNGGKASALNYGIQQSDAAFVLCIDADTQLKTDALRMLMKYFNKDQVAAVAGSVKVGNVHNMLTHWQAIEYITSQNMDRRAFDLLNMISVVPGAIGAFRRSVILEVGGFTTDTLAEDCDLTMRILKAGYTVRNSAEAVAFTEAPDTVKMLFKQRFRWSFGVLQSFWKNKNTLLNPRYGYFGMVGMPNILIFQIILPLFAPLADLFMLFSLISGLFSLSEVNGISWTGLAGLFSLHNGFGQVMFYYFLFVFVDIFFAGIAFRMEGEKMKNLIYLFPQRFFWRQLMYFVLFKSVRKAIKGELNTWGTLKRTGGVREVTVSE</sequence>
<dbReference type="Pfam" id="PF00535">
    <property type="entry name" value="Glycos_transf_2"/>
    <property type="match status" value="1"/>
</dbReference>
<feature type="transmembrane region" description="Helical" evidence="4">
    <location>
        <begin position="1063"/>
        <end position="1081"/>
    </location>
</feature>
<feature type="domain" description="GH18" evidence="6">
    <location>
        <begin position="102"/>
        <end position="412"/>
    </location>
</feature>
<evidence type="ECO:0000256" key="4">
    <source>
        <dbReference type="SAM" id="Phobius"/>
    </source>
</evidence>
<dbReference type="Gene3D" id="3.90.550.10">
    <property type="entry name" value="Spore Coat Polysaccharide Biosynthesis Protein SpsA, Chain A"/>
    <property type="match status" value="1"/>
</dbReference>
<evidence type="ECO:0000259" key="5">
    <source>
        <dbReference type="PROSITE" id="PS51677"/>
    </source>
</evidence>
<keyword evidence="8" id="KW-1185">Reference proteome</keyword>
<dbReference type="Gene3D" id="3.20.20.80">
    <property type="entry name" value="Glycosidases"/>
    <property type="match status" value="1"/>
</dbReference>
<dbReference type="SMART" id="SM00636">
    <property type="entry name" value="Glyco_18"/>
    <property type="match status" value="1"/>
</dbReference>
<dbReference type="GO" id="GO:0008061">
    <property type="term" value="F:chitin binding"/>
    <property type="evidence" value="ECO:0007669"/>
    <property type="project" value="InterPro"/>
</dbReference>
<feature type="transmembrane region" description="Helical" evidence="4">
    <location>
        <begin position="715"/>
        <end position="740"/>
    </location>
</feature>
<dbReference type="EMBL" id="RAPY01000001">
    <property type="protein sequence ID" value="RKE56688.1"/>
    <property type="molecule type" value="Genomic_DNA"/>
</dbReference>
<keyword evidence="4" id="KW-1133">Transmembrane helix</keyword>
<keyword evidence="4" id="KW-0812">Transmembrane</keyword>
<dbReference type="GO" id="GO:0016810">
    <property type="term" value="F:hydrolase activity, acting on carbon-nitrogen (but not peptide) bonds"/>
    <property type="evidence" value="ECO:0007669"/>
    <property type="project" value="InterPro"/>
</dbReference>
<comment type="similarity">
    <text evidence="1">Belongs to the glycosyltransferase 2 family.</text>
</comment>
<proteinExistence type="inferred from homology"/>
<evidence type="ECO:0000256" key="2">
    <source>
        <dbReference type="ARBA" id="ARBA00022676"/>
    </source>
</evidence>
<keyword evidence="3 7" id="KW-0808">Transferase</keyword>
<dbReference type="InterPro" id="IPR029070">
    <property type="entry name" value="Chitinase_insertion_sf"/>
</dbReference>
<dbReference type="PANTHER" id="PTHR43630">
    <property type="entry name" value="POLY-BETA-1,6-N-ACETYL-D-GLUCOSAMINE SYNTHASE"/>
    <property type="match status" value="1"/>
</dbReference>
<comment type="caution">
    <text evidence="7">The sequence shown here is derived from an EMBL/GenBank/DDBJ whole genome shotgun (WGS) entry which is preliminary data.</text>
</comment>
<dbReference type="CDD" id="cd06423">
    <property type="entry name" value="CESA_like"/>
    <property type="match status" value="1"/>
</dbReference>
<keyword evidence="4" id="KW-0472">Membrane</keyword>
<dbReference type="InterPro" id="IPR001223">
    <property type="entry name" value="Glyco_hydro18_cat"/>
</dbReference>
<keyword evidence="2" id="KW-0328">Glycosyltransferase</keyword>
<dbReference type="Pfam" id="PF00704">
    <property type="entry name" value="Glyco_hydro_18"/>
    <property type="match status" value="1"/>
</dbReference>
<dbReference type="Pfam" id="PF01522">
    <property type="entry name" value="Polysacc_deac_1"/>
    <property type="match status" value="1"/>
</dbReference>
<dbReference type="Gene3D" id="3.10.50.10">
    <property type="match status" value="1"/>
</dbReference>
<gene>
    <name evidence="7" type="ORF">DFQ12_1554</name>
</gene>
<protein>
    <submittedName>
        <fullName evidence="7">Cellulose synthase/poly-beta-1,6-N-acetylglucosamine synthase-like glycosyltransferase</fullName>
    </submittedName>
</protein>
<name>A0A420BJ00_SPHD1</name>
<dbReference type="PROSITE" id="PS51910">
    <property type="entry name" value="GH18_2"/>
    <property type="match status" value="1"/>
</dbReference>
<dbReference type="CDD" id="cd10962">
    <property type="entry name" value="CE4_GT2-like"/>
    <property type="match status" value="1"/>
</dbReference>
<evidence type="ECO:0000259" key="6">
    <source>
        <dbReference type="PROSITE" id="PS51910"/>
    </source>
</evidence>
<organism evidence="7 8">
    <name type="scientific">Sphingobacterium detergens</name>
    <dbReference type="NCBI Taxonomy" id="1145106"/>
    <lineage>
        <taxon>Bacteria</taxon>
        <taxon>Pseudomonadati</taxon>
        <taxon>Bacteroidota</taxon>
        <taxon>Sphingobacteriia</taxon>
        <taxon>Sphingobacteriales</taxon>
        <taxon>Sphingobacteriaceae</taxon>
        <taxon>Sphingobacterium</taxon>
    </lineage>
</organism>
<accession>A0A420BJ00</accession>
<evidence type="ECO:0000256" key="1">
    <source>
        <dbReference type="ARBA" id="ARBA00006739"/>
    </source>
</evidence>
<dbReference type="PANTHER" id="PTHR43630:SF1">
    <property type="entry name" value="POLY-BETA-1,6-N-ACETYL-D-GLUCOSAMINE SYNTHASE"/>
    <property type="match status" value="1"/>
</dbReference>
<dbReference type="RefSeq" id="WP_120258335.1">
    <property type="nucleotide sequence ID" value="NZ_RAPY01000001.1"/>
</dbReference>
<dbReference type="InterPro" id="IPR017853">
    <property type="entry name" value="GH"/>
</dbReference>
<dbReference type="Proteomes" id="UP000286246">
    <property type="component" value="Unassembled WGS sequence"/>
</dbReference>
<dbReference type="Gene3D" id="3.20.20.370">
    <property type="entry name" value="Glycoside hydrolase/deacetylase"/>
    <property type="match status" value="1"/>
</dbReference>
<dbReference type="InterPro" id="IPR002509">
    <property type="entry name" value="NODB_dom"/>
</dbReference>
<dbReference type="InterPro" id="IPR011583">
    <property type="entry name" value="Chitinase_II/V-like_cat"/>
</dbReference>
<feature type="domain" description="NodB homology" evidence="5">
    <location>
        <begin position="485"/>
        <end position="673"/>
    </location>
</feature>
<evidence type="ECO:0000313" key="7">
    <source>
        <dbReference type="EMBL" id="RKE56688.1"/>
    </source>
</evidence>
<dbReference type="AlphaFoldDB" id="A0A420BJ00"/>
<dbReference type="InterPro" id="IPR029044">
    <property type="entry name" value="Nucleotide-diphossugar_trans"/>
</dbReference>
<dbReference type="GO" id="GO:0016757">
    <property type="term" value="F:glycosyltransferase activity"/>
    <property type="evidence" value="ECO:0007669"/>
    <property type="project" value="UniProtKB-KW"/>
</dbReference>
<dbReference type="SUPFAM" id="SSF88713">
    <property type="entry name" value="Glycoside hydrolase/deacetylase"/>
    <property type="match status" value="1"/>
</dbReference>
<reference evidence="7 8" key="1">
    <citation type="submission" date="2018-09" db="EMBL/GenBank/DDBJ databases">
        <title>Genomic Encyclopedia of Type Strains, Phase III (KMG-III): the genomes of soil and plant-associated and newly described type strains.</title>
        <authorList>
            <person name="Whitman W."/>
        </authorList>
    </citation>
    <scope>NUCLEOTIDE SEQUENCE [LARGE SCALE GENOMIC DNA]</scope>
    <source>
        <strain evidence="7 8">CECT 7938</strain>
    </source>
</reference>
<dbReference type="PROSITE" id="PS51677">
    <property type="entry name" value="NODB"/>
    <property type="match status" value="1"/>
</dbReference>